<feature type="binding site" evidence="9">
    <location>
        <position position="368"/>
    </location>
    <ligand>
        <name>(2R)-2-phosphoglycerate</name>
        <dbReference type="ChEBI" id="CHEBI:58289"/>
    </ligand>
</feature>
<feature type="domain" description="Enolase C-terminal TIM barrel" evidence="13">
    <location>
        <begin position="140"/>
        <end position="417"/>
    </location>
</feature>
<feature type="binding site" evidence="9">
    <location>
        <position position="164"/>
    </location>
    <ligand>
        <name>(2R)-2-phosphoglycerate</name>
        <dbReference type="ChEBI" id="CHEBI:58289"/>
    </ligand>
</feature>
<feature type="binding site" evidence="11">
    <location>
        <position position="287"/>
    </location>
    <ligand>
        <name>substrate</name>
    </ligand>
</feature>
<feature type="domain" description="Enolase N-terminal" evidence="14">
    <location>
        <begin position="3"/>
        <end position="132"/>
    </location>
</feature>
<dbReference type="SFLD" id="SFLDF00002">
    <property type="entry name" value="enolase"/>
    <property type="match status" value="1"/>
</dbReference>
<dbReference type="InterPro" id="IPR036849">
    <property type="entry name" value="Enolase-like_C_sf"/>
</dbReference>
<feature type="binding site" evidence="9 12">
    <location>
        <position position="242"/>
    </location>
    <ligand>
        <name>Mg(2+)</name>
        <dbReference type="ChEBI" id="CHEBI:18420"/>
    </ligand>
</feature>
<comment type="catalytic activity">
    <reaction evidence="9">
        <text>(2R)-2-phosphoglycerate = phosphoenolpyruvate + H2O</text>
        <dbReference type="Rhea" id="RHEA:10164"/>
        <dbReference type="ChEBI" id="CHEBI:15377"/>
        <dbReference type="ChEBI" id="CHEBI:58289"/>
        <dbReference type="ChEBI" id="CHEBI:58702"/>
        <dbReference type="EC" id="4.2.1.11"/>
    </reaction>
</comment>
<dbReference type="Gene3D" id="3.20.20.120">
    <property type="entry name" value="Enolase-like C-terminal domain"/>
    <property type="match status" value="1"/>
</dbReference>
<feature type="binding site" evidence="9 12">
    <location>
        <position position="287"/>
    </location>
    <ligand>
        <name>Mg(2+)</name>
        <dbReference type="ChEBI" id="CHEBI:18420"/>
    </ligand>
</feature>
<evidence type="ECO:0000256" key="2">
    <source>
        <dbReference type="ARBA" id="ARBA00009604"/>
    </source>
</evidence>
<dbReference type="Pfam" id="PF03952">
    <property type="entry name" value="Enolase_N"/>
    <property type="match status" value="1"/>
</dbReference>
<dbReference type="PROSITE" id="PS00164">
    <property type="entry name" value="ENOLASE"/>
    <property type="match status" value="1"/>
</dbReference>
<gene>
    <name evidence="9" type="primary">eno</name>
    <name evidence="15" type="ORF">COT92_01560</name>
</gene>
<dbReference type="SUPFAM" id="SSF54826">
    <property type="entry name" value="Enolase N-terminal domain-like"/>
    <property type="match status" value="1"/>
</dbReference>
<evidence type="ECO:0000313" key="16">
    <source>
        <dbReference type="Proteomes" id="UP000230922"/>
    </source>
</evidence>
<keyword evidence="15" id="KW-0670">Pyruvate</keyword>
<evidence type="ECO:0000256" key="1">
    <source>
        <dbReference type="ARBA" id="ARBA00005031"/>
    </source>
</evidence>
<evidence type="ECO:0000259" key="13">
    <source>
        <dbReference type="SMART" id="SM01192"/>
    </source>
</evidence>
<dbReference type="Gene3D" id="3.30.390.10">
    <property type="entry name" value="Enolase-like, N-terminal domain"/>
    <property type="match status" value="1"/>
</dbReference>
<keyword evidence="7 9" id="KW-0324">Glycolysis</keyword>
<dbReference type="SMART" id="SM01192">
    <property type="entry name" value="Enolase_C"/>
    <property type="match status" value="1"/>
</dbReference>
<keyword evidence="5 9" id="KW-0964">Secreted</keyword>
<name>A0A2H0VDI1_9BACT</name>
<protein>
    <recommendedName>
        <fullName evidence="4 9">Enolase</fullName>
        <ecNumber evidence="3 9">4.2.1.11</ecNumber>
    </recommendedName>
    <alternativeName>
        <fullName evidence="9">2-phospho-D-glycerate hydro-lyase</fullName>
    </alternativeName>
    <alternativeName>
        <fullName evidence="9">2-phosphoglycerate dehydratase</fullName>
    </alternativeName>
</protein>
<dbReference type="NCBIfam" id="TIGR01060">
    <property type="entry name" value="eno"/>
    <property type="match status" value="1"/>
</dbReference>
<comment type="subcellular location">
    <subcellularLocation>
        <location evidence="9">Cytoplasm</location>
    </subcellularLocation>
    <subcellularLocation>
        <location evidence="9">Secreted</location>
    </subcellularLocation>
    <subcellularLocation>
        <location evidence="9">Cell surface</location>
    </subcellularLocation>
    <text evidence="9">Fractions of enolase are present in both the cytoplasm and on the cell surface.</text>
</comment>
<dbReference type="PANTHER" id="PTHR11902:SF1">
    <property type="entry name" value="ENOLASE"/>
    <property type="match status" value="1"/>
</dbReference>
<comment type="similarity">
    <text evidence="2 9">Belongs to the enolase family.</text>
</comment>
<evidence type="ECO:0000256" key="8">
    <source>
        <dbReference type="ARBA" id="ARBA00023239"/>
    </source>
</evidence>
<evidence type="ECO:0000256" key="10">
    <source>
        <dbReference type="PIRSR" id="PIRSR001400-1"/>
    </source>
</evidence>
<comment type="pathway">
    <text evidence="1 9">Carbohydrate degradation; glycolysis; pyruvate from D-glyceraldehyde 3-phosphate: step 4/5.</text>
</comment>
<comment type="caution">
    <text evidence="15">The sequence shown here is derived from an EMBL/GenBank/DDBJ whole genome shotgun (WGS) entry which is preliminary data.</text>
</comment>
<evidence type="ECO:0000256" key="7">
    <source>
        <dbReference type="ARBA" id="ARBA00023152"/>
    </source>
</evidence>
<evidence type="ECO:0000256" key="4">
    <source>
        <dbReference type="ARBA" id="ARBA00017068"/>
    </source>
</evidence>
<accession>A0A2H0VDI1</accession>
<dbReference type="AlphaFoldDB" id="A0A2H0VDI1"/>
<dbReference type="InterPro" id="IPR020809">
    <property type="entry name" value="Enolase_CS"/>
</dbReference>
<feature type="binding site" evidence="9 12">
    <location>
        <position position="314"/>
    </location>
    <ligand>
        <name>Mg(2+)</name>
        <dbReference type="ChEBI" id="CHEBI:18420"/>
    </ligand>
</feature>
<dbReference type="GO" id="GO:0009986">
    <property type="term" value="C:cell surface"/>
    <property type="evidence" value="ECO:0007669"/>
    <property type="project" value="UniProtKB-SubCell"/>
</dbReference>
<dbReference type="GO" id="GO:0004634">
    <property type="term" value="F:phosphopyruvate hydratase activity"/>
    <property type="evidence" value="ECO:0007669"/>
    <property type="project" value="UniProtKB-UniRule"/>
</dbReference>
<dbReference type="InterPro" id="IPR029017">
    <property type="entry name" value="Enolase-like_N"/>
</dbReference>
<dbReference type="GO" id="GO:0000287">
    <property type="term" value="F:magnesium ion binding"/>
    <property type="evidence" value="ECO:0007669"/>
    <property type="project" value="UniProtKB-UniRule"/>
</dbReference>
<comment type="function">
    <text evidence="9">Catalyzes the reversible conversion of 2-phosphoglycerate (2-PG) into phosphoenolpyruvate (PEP). It is essential for the degradation of carbohydrates via glycolysis.</text>
</comment>
<keyword evidence="9" id="KW-0963">Cytoplasm</keyword>
<keyword evidence="8 9" id="KW-0456">Lyase</keyword>
<feature type="binding site" evidence="11">
    <location>
        <begin position="366"/>
        <end position="369"/>
    </location>
    <ligand>
        <name>substrate</name>
    </ligand>
</feature>
<dbReference type="GO" id="GO:0000015">
    <property type="term" value="C:phosphopyruvate hydratase complex"/>
    <property type="evidence" value="ECO:0007669"/>
    <property type="project" value="InterPro"/>
</dbReference>
<dbReference type="GO" id="GO:0006096">
    <property type="term" value="P:glycolytic process"/>
    <property type="evidence" value="ECO:0007669"/>
    <property type="project" value="UniProtKB-UniRule"/>
</dbReference>
<feature type="binding site" evidence="9">
    <location>
        <position position="369"/>
    </location>
    <ligand>
        <name>(2R)-2-phosphoglycerate</name>
        <dbReference type="ChEBI" id="CHEBI:58289"/>
    </ligand>
</feature>
<dbReference type="EMBL" id="PFAK01000025">
    <property type="protein sequence ID" value="PIR96350.1"/>
    <property type="molecule type" value="Genomic_DNA"/>
</dbReference>
<dbReference type="PIRSF" id="PIRSF001400">
    <property type="entry name" value="Enolase"/>
    <property type="match status" value="1"/>
</dbReference>
<dbReference type="InterPro" id="IPR000941">
    <property type="entry name" value="Enolase"/>
</dbReference>
<dbReference type="Proteomes" id="UP000230922">
    <property type="component" value="Unassembled WGS sequence"/>
</dbReference>
<dbReference type="SUPFAM" id="SSF51604">
    <property type="entry name" value="Enolase C-terminal domain-like"/>
    <property type="match status" value="1"/>
</dbReference>
<comment type="cofactor">
    <cofactor evidence="12">
        <name>Mg(2+)</name>
        <dbReference type="ChEBI" id="CHEBI:18420"/>
    </cofactor>
    <text evidence="12">Mg(2+) is required for catalysis and for stabilizing the dimer.</text>
</comment>
<dbReference type="InterPro" id="IPR020810">
    <property type="entry name" value="Enolase_C"/>
</dbReference>
<dbReference type="SMART" id="SM01193">
    <property type="entry name" value="Enolase_N"/>
    <property type="match status" value="1"/>
</dbReference>
<sequence length="417" mass="45577">MKITKILAREILDSRGNPTVETTVWAGKLSAKAAVPSGASTGIHEALELRDNDKRRYGGKGVLKACGNVNSAIFMAVKGMPVQSQEKIDGKMLRLDNTKNKSKLGANAILSVSLAVVRLASKAVGKELFEYLAGKYGYRAKTLPTPLFNVINGGKHADSGLDIQEFFIIPQRGSFATKFRMGAEVFHSLKSSLAKQKLTTAVGDEGGFAPKLKSNDEAFRQLETAIKLAGYRVGKDIALGIDAAASEFFDTKKKKYILSASGKTYPPESVYLLYQSWVKKYRLSVIEDACAEDDFEGWKKLTAVLNKKAVLVGDDLFVTDPGRIDYGIAQNIANAVLIKVNQIGTLTETLRAIKLSQKNKYKIVVSHRSGETPDDFIADLAVGVNAEYIKTGAPSRGERVAKYNRLMEIEEKINDKN</sequence>
<dbReference type="CDD" id="cd03313">
    <property type="entry name" value="enolase"/>
    <property type="match status" value="1"/>
</dbReference>
<feature type="active site" description="Proton acceptor" evidence="9 10">
    <location>
        <position position="339"/>
    </location>
</feature>
<feature type="binding site" evidence="11">
    <location>
        <position position="156"/>
    </location>
    <ligand>
        <name>substrate</name>
    </ligand>
</feature>
<dbReference type="PANTHER" id="PTHR11902">
    <property type="entry name" value="ENOLASE"/>
    <property type="match status" value="1"/>
</dbReference>
<feature type="active site" description="Proton donor" evidence="9 10">
    <location>
        <position position="205"/>
    </location>
</feature>
<feature type="binding site" evidence="9">
    <location>
        <position position="339"/>
    </location>
    <ligand>
        <name>(2R)-2-phosphoglycerate</name>
        <dbReference type="ChEBI" id="CHEBI:58289"/>
    </ligand>
</feature>
<evidence type="ECO:0000256" key="11">
    <source>
        <dbReference type="PIRSR" id="PIRSR001400-2"/>
    </source>
</evidence>
<evidence type="ECO:0000256" key="12">
    <source>
        <dbReference type="PIRSR" id="PIRSR001400-3"/>
    </source>
</evidence>
<evidence type="ECO:0000256" key="3">
    <source>
        <dbReference type="ARBA" id="ARBA00012058"/>
    </source>
</evidence>
<dbReference type="HAMAP" id="MF_00318">
    <property type="entry name" value="Enolase"/>
    <property type="match status" value="1"/>
</dbReference>
<evidence type="ECO:0000256" key="6">
    <source>
        <dbReference type="ARBA" id="ARBA00022842"/>
    </source>
</evidence>
<dbReference type="EC" id="4.2.1.11" evidence="3 9"/>
<dbReference type="Pfam" id="PF00113">
    <property type="entry name" value="Enolase_C"/>
    <property type="match status" value="1"/>
</dbReference>
<feature type="binding site" evidence="11">
    <location>
        <position position="165"/>
    </location>
    <ligand>
        <name>substrate</name>
    </ligand>
</feature>
<dbReference type="PRINTS" id="PR00148">
    <property type="entry name" value="ENOLASE"/>
</dbReference>
<dbReference type="InterPro" id="IPR020811">
    <property type="entry name" value="Enolase_N"/>
</dbReference>
<dbReference type="UniPathway" id="UPA00109">
    <property type="reaction ID" value="UER00187"/>
</dbReference>
<evidence type="ECO:0000313" key="15">
    <source>
        <dbReference type="EMBL" id="PIR96350.1"/>
    </source>
</evidence>
<evidence type="ECO:0000256" key="5">
    <source>
        <dbReference type="ARBA" id="ARBA00022525"/>
    </source>
</evidence>
<reference evidence="16" key="1">
    <citation type="submission" date="2017-09" db="EMBL/GenBank/DDBJ databases">
        <title>Depth-based differentiation of microbial function through sediment-hosted aquifers and enrichment of novel symbionts in the deep terrestrial subsurface.</title>
        <authorList>
            <person name="Probst A.J."/>
            <person name="Ladd B."/>
            <person name="Jarett J.K."/>
            <person name="Geller-Mcgrath D.E."/>
            <person name="Sieber C.M.K."/>
            <person name="Emerson J.B."/>
            <person name="Anantharaman K."/>
            <person name="Thomas B.C."/>
            <person name="Malmstrom R."/>
            <person name="Stieglmeier M."/>
            <person name="Klingl A."/>
            <person name="Woyke T."/>
            <person name="Ryan C.M."/>
            <person name="Banfield J.F."/>
        </authorList>
    </citation>
    <scope>NUCLEOTIDE SEQUENCE [LARGE SCALE GENOMIC DNA]</scope>
</reference>
<feature type="binding site" evidence="11">
    <location>
        <position position="314"/>
    </location>
    <ligand>
        <name>substrate</name>
    </ligand>
</feature>
<organism evidence="15 16">
    <name type="scientific">Candidatus Doudnabacteria bacterium CG10_big_fil_rev_8_21_14_0_10_42_18</name>
    <dbReference type="NCBI Taxonomy" id="1974552"/>
    <lineage>
        <taxon>Bacteria</taxon>
        <taxon>Candidatus Doudnaibacteriota</taxon>
    </lineage>
</organism>
<feature type="binding site" evidence="9">
    <location>
        <position position="390"/>
    </location>
    <ligand>
        <name>(2R)-2-phosphoglycerate</name>
        <dbReference type="ChEBI" id="CHEBI:58289"/>
    </ligand>
</feature>
<dbReference type="GO" id="GO:0005576">
    <property type="term" value="C:extracellular region"/>
    <property type="evidence" value="ECO:0007669"/>
    <property type="project" value="UniProtKB-SubCell"/>
</dbReference>
<feature type="binding site" evidence="11">
    <location>
        <position position="390"/>
    </location>
    <ligand>
        <name>substrate</name>
    </ligand>
</feature>
<proteinExistence type="inferred from homology"/>
<evidence type="ECO:0000256" key="9">
    <source>
        <dbReference type="HAMAP-Rule" id="MF_00318"/>
    </source>
</evidence>
<keyword evidence="9 12" id="KW-0479">Metal-binding</keyword>
<comment type="cofactor">
    <cofactor evidence="9">
        <name>Mg(2+)</name>
        <dbReference type="ChEBI" id="CHEBI:18420"/>
    </cofactor>
    <text evidence="9">Binds a second Mg(2+) ion via substrate during catalysis.</text>
</comment>
<evidence type="ECO:0000259" key="14">
    <source>
        <dbReference type="SMART" id="SM01193"/>
    </source>
</evidence>
<dbReference type="SFLD" id="SFLDS00001">
    <property type="entry name" value="Enolase"/>
    <property type="match status" value="1"/>
</dbReference>
<dbReference type="SFLD" id="SFLDG00178">
    <property type="entry name" value="enolase"/>
    <property type="match status" value="1"/>
</dbReference>
<keyword evidence="6 9" id="KW-0460">Magnesium</keyword>